<comment type="caution">
    <text evidence="2">The sequence shown here is derived from an EMBL/GenBank/DDBJ whole genome shotgun (WGS) entry which is preliminary data.</text>
</comment>
<proteinExistence type="predicted"/>
<accession>A0A1F5FW79</accession>
<dbReference type="InterPro" id="IPR013216">
    <property type="entry name" value="Methyltransf_11"/>
</dbReference>
<dbReference type="InterPro" id="IPR029063">
    <property type="entry name" value="SAM-dependent_MTases_sf"/>
</dbReference>
<feature type="domain" description="Methyltransferase type 11" evidence="1">
    <location>
        <begin position="35"/>
        <end position="114"/>
    </location>
</feature>
<dbReference type="Gene3D" id="3.40.50.150">
    <property type="entry name" value="Vaccinia Virus protein VP39"/>
    <property type="match status" value="1"/>
</dbReference>
<dbReference type="AlphaFoldDB" id="A0A1F5FW79"/>
<organism evidence="2 3">
    <name type="scientific">Candidatus Collierbacteria bacterium RIFOXYD1_FULL_40_9</name>
    <dbReference type="NCBI Taxonomy" id="1817731"/>
    <lineage>
        <taxon>Bacteria</taxon>
        <taxon>Candidatus Collieribacteriota</taxon>
    </lineage>
</organism>
<dbReference type="SUPFAM" id="SSF53335">
    <property type="entry name" value="S-adenosyl-L-methionine-dependent methyltransferases"/>
    <property type="match status" value="1"/>
</dbReference>
<evidence type="ECO:0000313" key="3">
    <source>
        <dbReference type="Proteomes" id="UP000179237"/>
    </source>
</evidence>
<reference evidence="2 3" key="1">
    <citation type="journal article" date="2016" name="Nat. Commun.">
        <title>Thousands of microbial genomes shed light on interconnected biogeochemical processes in an aquifer system.</title>
        <authorList>
            <person name="Anantharaman K."/>
            <person name="Brown C.T."/>
            <person name="Hug L.A."/>
            <person name="Sharon I."/>
            <person name="Castelle C.J."/>
            <person name="Probst A.J."/>
            <person name="Thomas B.C."/>
            <person name="Singh A."/>
            <person name="Wilkins M.J."/>
            <person name="Karaoz U."/>
            <person name="Brodie E.L."/>
            <person name="Williams K.H."/>
            <person name="Hubbard S.S."/>
            <person name="Banfield J.F."/>
        </authorList>
    </citation>
    <scope>NUCLEOTIDE SEQUENCE [LARGE SCALE GENOMIC DNA]</scope>
</reference>
<dbReference type="EMBL" id="MFAQ01000007">
    <property type="protein sequence ID" value="OGD83845.1"/>
    <property type="molecule type" value="Genomic_DNA"/>
</dbReference>
<sequence>MNKLVADWVVRLHQKKVKYLIELIEPLLGESKKVLDLGCGSGEVSKALMESGYLVTSVDVVDKVKVDGVKVLVYDGVNIPFKDKQFEMVLLITVLHHVNDFEKLLIEAGRVAKKVIVVEDVYENWWDRLNIWFWDSVLNLEFFGHPHQNRDDAGWKKVFGEIGFELLTERSGKIRELVYEFKQKAYLIQRRSDTAKQGV</sequence>
<protein>
    <recommendedName>
        <fullName evidence="1">Methyltransferase type 11 domain-containing protein</fullName>
    </recommendedName>
</protein>
<dbReference type="Proteomes" id="UP000179237">
    <property type="component" value="Unassembled WGS sequence"/>
</dbReference>
<name>A0A1F5FW79_9BACT</name>
<dbReference type="Pfam" id="PF08241">
    <property type="entry name" value="Methyltransf_11"/>
    <property type="match status" value="1"/>
</dbReference>
<evidence type="ECO:0000259" key="1">
    <source>
        <dbReference type="Pfam" id="PF08241"/>
    </source>
</evidence>
<gene>
    <name evidence="2" type="ORF">A2572_02655</name>
</gene>
<evidence type="ECO:0000313" key="2">
    <source>
        <dbReference type="EMBL" id="OGD83845.1"/>
    </source>
</evidence>
<dbReference type="GO" id="GO:0008757">
    <property type="term" value="F:S-adenosylmethionine-dependent methyltransferase activity"/>
    <property type="evidence" value="ECO:0007669"/>
    <property type="project" value="InterPro"/>
</dbReference>